<evidence type="ECO:0000313" key="8">
    <source>
        <dbReference type="EMBL" id="MTU42245.1"/>
    </source>
</evidence>
<evidence type="ECO:0000256" key="7">
    <source>
        <dbReference type="ARBA" id="ARBA00023136"/>
    </source>
</evidence>
<accession>A0A6I3RYI8</accession>
<sequence length="313" mass="34399">MFAVFVILPQFCLILLGYLLTKRPSFAKKDFWNVTEKLVFYVLFPPLIFLSVAKANLQIGQCSYFLLISISAMSIAVITAWLANSLIKESQWTKWSIFHCGFRFNTYIGFAICSTLFGDRGIAYLSLLIACWVPVSNVIATVGLVHASRLSGTENRGKRKNFLVAVFSNPLILATLLGLVCNTFSIELPKLLEDVLKPLGQSSLALGLICIGAGLKINDLKRYLQMMIIGSLQRLMVVPAVALTFAIVFQLLPLESCVLLLFAALPTAQSCYVMTASMGGDSAAVADLTSAQVIFSLLTLPFWINVMLKFFPA</sequence>
<keyword evidence="6" id="KW-1133">Transmembrane helix</keyword>
<dbReference type="Pfam" id="PF03547">
    <property type="entry name" value="Mem_trans"/>
    <property type="match status" value="1"/>
</dbReference>
<evidence type="ECO:0000256" key="5">
    <source>
        <dbReference type="ARBA" id="ARBA00022692"/>
    </source>
</evidence>
<reference evidence="8 9" key="1">
    <citation type="journal article" date="2019" name="Nat. Med.">
        <title>A library of human gut bacterial isolates paired with longitudinal multiomics data enables mechanistic microbiome research.</title>
        <authorList>
            <person name="Poyet M."/>
            <person name="Groussin M."/>
            <person name="Gibbons S.M."/>
            <person name="Avila-Pacheco J."/>
            <person name="Jiang X."/>
            <person name="Kearney S.M."/>
            <person name="Perrotta A.R."/>
            <person name="Berdy B."/>
            <person name="Zhao S."/>
            <person name="Lieberman T.D."/>
            <person name="Swanson P.K."/>
            <person name="Smith M."/>
            <person name="Roesemann S."/>
            <person name="Alexander J.E."/>
            <person name="Rich S.A."/>
            <person name="Livny J."/>
            <person name="Vlamakis H."/>
            <person name="Clish C."/>
            <person name="Bullock K."/>
            <person name="Deik A."/>
            <person name="Scott J."/>
            <person name="Pierce K.A."/>
            <person name="Xavier R.J."/>
            <person name="Alm E.J."/>
        </authorList>
    </citation>
    <scope>NUCLEOTIDE SEQUENCE [LARGE SCALE GENOMIC DNA]</scope>
    <source>
        <strain evidence="8 9">BIOML-A2</strain>
    </source>
</reference>
<keyword evidence="4" id="KW-1003">Cell membrane</keyword>
<evidence type="ECO:0000256" key="1">
    <source>
        <dbReference type="ARBA" id="ARBA00004651"/>
    </source>
</evidence>
<name>A0A6I3RYI8_9BURK</name>
<organism evidence="8 9">
    <name type="scientific">Parasutterella excrementihominis</name>
    <dbReference type="NCBI Taxonomy" id="487175"/>
    <lineage>
        <taxon>Bacteria</taxon>
        <taxon>Pseudomonadati</taxon>
        <taxon>Pseudomonadota</taxon>
        <taxon>Betaproteobacteria</taxon>
        <taxon>Burkholderiales</taxon>
        <taxon>Sutterellaceae</taxon>
        <taxon>Parasutterella</taxon>
    </lineage>
</organism>
<dbReference type="Proteomes" id="UP000462362">
    <property type="component" value="Unassembled WGS sequence"/>
</dbReference>
<gene>
    <name evidence="8" type="ORF">GMD42_01135</name>
</gene>
<dbReference type="EMBL" id="WNCL01000002">
    <property type="protein sequence ID" value="MTU42245.1"/>
    <property type="molecule type" value="Genomic_DNA"/>
</dbReference>
<dbReference type="AlphaFoldDB" id="A0A6I3RYI8"/>
<dbReference type="GO" id="GO:0055085">
    <property type="term" value="P:transmembrane transport"/>
    <property type="evidence" value="ECO:0007669"/>
    <property type="project" value="InterPro"/>
</dbReference>
<comment type="caution">
    <text evidence="8">The sequence shown here is derived from an EMBL/GenBank/DDBJ whole genome shotgun (WGS) entry which is preliminary data.</text>
</comment>
<dbReference type="Gene3D" id="1.20.1530.20">
    <property type="match status" value="1"/>
</dbReference>
<evidence type="ECO:0000313" key="9">
    <source>
        <dbReference type="Proteomes" id="UP000462362"/>
    </source>
</evidence>
<comment type="similarity">
    <text evidence="2">Belongs to the auxin efflux carrier (TC 2.A.69) family.</text>
</comment>
<dbReference type="InterPro" id="IPR004776">
    <property type="entry name" value="Mem_transp_PIN-like"/>
</dbReference>
<protein>
    <submittedName>
        <fullName evidence="8">AEC family transporter</fullName>
    </submittedName>
</protein>
<dbReference type="PANTHER" id="PTHR36838:SF4">
    <property type="entry name" value="AUXIN EFFLUX CARRIER FAMILY PROTEIN"/>
    <property type="match status" value="1"/>
</dbReference>
<keyword evidence="7" id="KW-0472">Membrane</keyword>
<evidence type="ECO:0000256" key="2">
    <source>
        <dbReference type="ARBA" id="ARBA00010145"/>
    </source>
</evidence>
<proteinExistence type="inferred from homology"/>
<dbReference type="RefSeq" id="WP_155165082.1">
    <property type="nucleotide sequence ID" value="NZ_DBGEHT010000089.1"/>
</dbReference>
<keyword evidence="3" id="KW-0813">Transport</keyword>
<evidence type="ECO:0000256" key="4">
    <source>
        <dbReference type="ARBA" id="ARBA00022475"/>
    </source>
</evidence>
<evidence type="ECO:0000256" key="3">
    <source>
        <dbReference type="ARBA" id="ARBA00022448"/>
    </source>
</evidence>
<comment type="subcellular location">
    <subcellularLocation>
        <location evidence="1">Cell membrane</location>
        <topology evidence="1">Multi-pass membrane protein</topology>
    </subcellularLocation>
</comment>
<evidence type="ECO:0000256" key="6">
    <source>
        <dbReference type="ARBA" id="ARBA00022989"/>
    </source>
</evidence>
<dbReference type="InterPro" id="IPR038770">
    <property type="entry name" value="Na+/solute_symporter_sf"/>
</dbReference>
<dbReference type="GO" id="GO:0005886">
    <property type="term" value="C:plasma membrane"/>
    <property type="evidence" value="ECO:0007669"/>
    <property type="project" value="UniProtKB-SubCell"/>
</dbReference>
<keyword evidence="5" id="KW-0812">Transmembrane</keyword>
<dbReference type="PANTHER" id="PTHR36838">
    <property type="entry name" value="AUXIN EFFLUX CARRIER FAMILY PROTEIN"/>
    <property type="match status" value="1"/>
</dbReference>